<dbReference type="Proteomes" id="UP001230145">
    <property type="component" value="Unassembled WGS sequence"/>
</dbReference>
<proteinExistence type="predicted"/>
<protein>
    <submittedName>
        <fullName evidence="1">Uncharacterized protein</fullName>
    </submittedName>
</protein>
<gene>
    <name evidence="1" type="ORF">J2S45_001704</name>
</gene>
<sequence length="202" mass="22986">MGATPKPVHVFSRRELVPITIEIPLPDRSIPDTLDFRLRHSAFTLFDHCQANQYRLTSALELYTDRHTALWSGIVAHLPELPKGEQSSLTDIVGQVPIAKIVDNHTHLPDLTQAPPPQHMLHPTEHTVSMRTRLKDNDDYNQALDHLLDTLLNRLADNELVMFTTSRPKVTRDRVAGRLEFLVATVRVWARTNTHAHIDPNI</sequence>
<comment type="caution">
    <text evidence="1">The sequence shown here is derived from an EMBL/GenBank/DDBJ whole genome shotgun (WGS) entry which is preliminary data.</text>
</comment>
<organism evidence="1 2">
    <name type="scientific">Trueperella abortisuis</name>
    <dbReference type="NCBI Taxonomy" id="445930"/>
    <lineage>
        <taxon>Bacteria</taxon>
        <taxon>Bacillati</taxon>
        <taxon>Actinomycetota</taxon>
        <taxon>Actinomycetes</taxon>
        <taxon>Actinomycetales</taxon>
        <taxon>Actinomycetaceae</taxon>
        <taxon>Trueperella</taxon>
    </lineage>
</organism>
<name>A0ABT9PLL5_9ACTO</name>
<keyword evidence="2" id="KW-1185">Reference proteome</keyword>
<evidence type="ECO:0000313" key="2">
    <source>
        <dbReference type="Proteomes" id="UP001230145"/>
    </source>
</evidence>
<dbReference type="EMBL" id="JAUSQL010000001">
    <property type="protein sequence ID" value="MDP9833025.1"/>
    <property type="molecule type" value="Genomic_DNA"/>
</dbReference>
<evidence type="ECO:0000313" key="1">
    <source>
        <dbReference type="EMBL" id="MDP9833025.1"/>
    </source>
</evidence>
<accession>A0ABT9PLL5</accession>
<dbReference type="RefSeq" id="WP_307635119.1">
    <property type="nucleotide sequence ID" value="NZ_JAUSQL010000001.1"/>
</dbReference>
<reference evidence="1 2" key="1">
    <citation type="submission" date="2023-07" db="EMBL/GenBank/DDBJ databases">
        <title>Sequencing the genomes of 1000 actinobacteria strains.</title>
        <authorList>
            <person name="Klenk H.-P."/>
        </authorList>
    </citation>
    <scope>NUCLEOTIDE SEQUENCE [LARGE SCALE GENOMIC DNA]</scope>
    <source>
        <strain evidence="1 2">DSM 19515</strain>
    </source>
</reference>